<gene>
    <name evidence="2" type="ORF">ACFOW9_05640</name>
</gene>
<name>A0ABV8QY50_9MICC</name>
<dbReference type="Proteomes" id="UP001595773">
    <property type="component" value="Unassembled WGS sequence"/>
</dbReference>
<evidence type="ECO:0000313" key="3">
    <source>
        <dbReference type="Proteomes" id="UP001595773"/>
    </source>
</evidence>
<feature type="transmembrane region" description="Helical" evidence="1">
    <location>
        <begin position="56"/>
        <end position="89"/>
    </location>
</feature>
<comment type="caution">
    <text evidence="2">The sequence shown here is derived from an EMBL/GenBank/DDBJ whole genome shotgun (WGS) entry which is preliminary data.</text>
</comment>
<organism evidence="2 3">
    <name type="scientific">Arthrobacter cryoconiti</name>
    <dbReference type="NCBI Taxonomy" id="748907"/>
    <lineage>
        <taxon>Bacteria</taxon>
        <taxon>Bacillati</taxon>
        <taxon>Actinomycetota</taxon>
        <taxon>Actinomycetes</taxon>
        <taxon>Micrococcales</taxon>
        <taxon>Micrococcaceae</taxon>
        <taxon>Arthrobacter</taxon>
    </lineage>
</organism>
<reference evidence="3" key="1">
    <citation type="journal article" date="2019" name="Int. J. Syst. Evol. Microbiol.">
        <title>The Global Catalogue of Microorganisms (GCM) 10K type strain sequencing project: providing services to taxonomists for standard genome sequencing and annotation.</title>
        <authorList>
            <consortium name="The Broad Institute Genomics Platform"/>
            <consortium name="The Broad Institute Genome Sequencing Center for Infectious Disease"/>
            <person name="Wu L."/>
            <person name="Ma J."/>
        </authorList>
    </citation>
    <scope>NUCLEOTIDE SEQUENCE [LARGE SCALE GENOMIC DNA]</scope>
    <source>
        <strain evidence="3">CGMCC 1.10698</strain>
    </source>
</reference>
<feature type="transmembrane region" description="Helical" evidence="1">
    <location>
        <begin position="12"/>
        <end position="31"/>
    </location>
</feature>
<evidence type="ECO:0000313" key="2">
    <source>
        <dbReference type="EMBL" id="MFC4265077.1"/>
    </source>
</evidence>
<keyword evidence="3" id="KW-1185">Reference proteome</keyword>
<protein>
    <submittedName>
        <fullName evidence="2">Uncharacterized protein</fullName>
    </submittedName>
</protein>
<dbReference type="EMBL" id="JBHSCQ010000006">
    <property type="protein sequence ID" value="MFC4265077.1"/>
    <property type="molecule type" value="Genomic_DNA"/>
</dbReference>
<dbReference type="RefSeq" id="WP_230067112.1">
    <property type="nucleotide sequence ID" value="NZ_BAABLL010000003.1"/>
</dbReference>
<accession>A0ABV8QY50</accession>
<proteinExistence type="predicted"/>
<keyword evidence="1" id="KW-0472">Membrane</keyword>
<sequence length="106" mass="10959">MPIASVARIAALGVNILLVSGGLVPVIWQSLEKSSAVVLYEAAGGYAGNDVTRGYYIGIVGGLGITLLAVTSLVCSLGIIFAIATHLLLPDSRKAMIRHPQNVTSL</sequence>
<evidence type="ECO:0000256" key="1">
    <source>
        <dbReference type="SAM" id="Phobius"/>
    </source>
</evidence>
<keyword evidence="1" id="KW-1133">Transmembrane helix</keyword>
<keyword evidence="1" id="KW-0812">Transmembrane</keyword>